<keyword evidence="5" id="KW-0862">Zinc</keyword>
<comment type="caution">
    <text evidence="11">The sequence shown here is derived from an EMBL/GenBank/DDBJ whole genome shotgun (WGS) entry which is preliminary data.</text>
</comment>
<keyword evidence="11" id="KW-0378">Hydrolase</keyword>
<dbReference type="InterPro" id="IPR001959">
    <property type="entry name" value="Transposase"/>
</dbReference>
<comment type="similarity">
    <text evidence="1">In the C-terminal section; belongs to the transposase 35 family.</text>
</comment>
<evidence type="ECO:0000313" key="12">
    <source>
        <dbReference type="Proteomes" id="UP001628874"/>
    </source>
</evidence>
<feature type="domain" description="Probable transposase IS891/IS1136/IS1341" evidence="8">
    <location>
        <begin position="190"/>
        <end position="299"/>
    </location>
</feature>
<evidence type="ECO:0000256" key="4">
    <source>
        <dbReference type="ARBA" id="ARBA00022723"/>
    </source>
</evidence>
<dbReference type="InterPro" id="IPR010095">
    <property type="entry name" value="Cas12f1-like_TNB"/>
</dbReference>
<accession>A0ABW8WJV7</accession>
<proteinExistence type="inferred from homology"/>
<dbReference type="PANTHER" id="PTHR30405:SF25">
    <property type="entry name" value="RNA-GUIDED DNA ENDONUCLEASE INSQ-RELATED"/>
    <property type="match status" value="1"/>
</dbReference>
<evidence type="ECO:0000256" key="7">
    <source>
        <dbReference type="ARBA" id="ARBA00023172"/>
    </source>
</evidence>
<evidence type="ECO:0000313" key="11">
    <source>
        <dbReference type="EMBL" id="MFL9461252.1"/>
    </source>
</evidence>
<name>A0ABW8WJV7_9CYAN</name>
<dbReference type="EMBL" id="JBFQGM010000003">
    <property type="protein sequence ID" value="MFL9461252.1"/>
    <property type="molecule type" value="Genomic_DNA"/>
</dbReference>
<feature type="domain" description="Transposase putative helix-turn-helix" evidence="10">
    <location>
        <begin position="1"/>
        <end position="45"/>
    </location>
</feature>
<dbReference type="NCBIfam" id="NF040570">
    <property type="entry name" value="guided_TnpB"/>
    <property type="match status" value="1"/>
</dbReference>
<keyword evidence="7" id="KW-0233">DNA recombination</keyword>
<keyword evidence="11" id="KW-0540">Nuclease</keyword>
<dbReference type="PANTHER" id="PTHR30405">
    <property type="entry name" value="TRANSPOSASE"/>
    <property type="match status" value="1"/>
</dbReference>
<sequence length="440" mass="50223">MRSAYQYKLRPTKVQVVEIDRWLSMLCAQYNYLLADRFHWYEQNRSPVNACPLVCHLPELRDNPDYYSQKKTLPELKKTHPHYGDIYSQVLQDVVKRVKVTFDRFLKGDSNGKKSGKPRFKSRSRYKTFTYPQMKEDCLQDDLINLPKLGLIKVVLHRQLPTGFKIKTASVTKKADGYYITLSLEDPTVPTVKPDINPESITGIDLGLKEFLTTSEGEAVAIPKHYRKAQKRLRVVTKRVSRRKKGSKGRQKAVKQLGKQHKKVADKRRDFHFKTANHLLKKYDVIVHEDLNIKGLSKSSLAKSVHDAGWSSFLSILANKAENAGLLVIAVNPKNTSQDCSNCGAKVPKKLHERWHSCPHCSCSLDRDRNAAINIKKRADGHTVLKAKSLLSNSRIVLEAYTYCFSVSVGDVTENQSQVEEARLWLPQLRTIALPTIEQD</sequence>
<keyword evidence="3" id="KW-0815">Transposition</keyword>
<evidence type="ECO:0000256" key="6">
    <source>
        <dbReference type="ARBA" id="ARBA00023125"/>
    </source>
</evidence>
<evidence type="ECO:0000256" key="5">
    <source>
        <dbReference type="ARBA" id="ARBA00022833"/>
    </source>
</evidence>
<dbReference type="Proteomes" id="UP001628874">
    <property type="component" value="Unassembled WGS sequence"/>
</dbReference>
<dbReference type="NCBIfam" id="TIGR01766">
    <property type="entry name" value="IS200/IS605 family accessory protein TnpB-like domain"/>
    <property type="match status" value="1"/>
</dbReference>
<dbReference type="Pfam" id="PF01385">
    <property type="entry name" value="OrfB_IS605"/>
    <property type="match status" value="1"/>
</dbReference>
<gene>
    <name evidence="11" type="ORF">AB0759_11505</name>
</gene>
<evidence type="ECO:0000256" key="2">
    <source>
        <dbReference type="ARBA" id="ARBA00011044"/>
    </source>
</evidence>
<dbReference type="Pfam" id="PF12323">
    <property type="entry name" value="HTH_OrfB_IS605"/>
    <property type="match status" value="1"/>
</dbReference>
<evidence type="ECO:0000256" key="1">
    <source>
        <dbReference type="ARBA" id="ARBA00008761"/>
    </source>
</evidence>
<organism evidence="11 12">
    <name type="scientific">Scytonema tolypothrichoides VB-61278_2</name>
    <dbReference type="NCBI Taxonomy" id="3232314"/>
    <lineage>
        <taxon>Bacteria</taxon>
        <taxon>Bacillati</taxon>
        <taxon>Cyanobacteriota</taxon>
        <taxon>Cyanophyceae</taxon>
        <taxon>Nostocales</taxon>
        <taxon>Scytonemataceae</taxon>
        <taxon>Scytonema</taxon>
    </lineage>
</organism>
<feature type="domain" description="Cas12f1-like TNB" evidence="9">
    <location>
        <begin position="310"/>
        <end position="375"/>
    </location>
</feature>
<protein>
    <submittedName>
        <fullName evidence="11">RNA-guided endonuclease InsQ/TnpB family protein</fullName>
    </submittedName>
</protein>
<evidence type="ECO:0000259" key="8">
    <source>
        <dbReference type="Pfam" id="PF01385"/>
    </source>
</evidence>
<dbReference type="GO" id="GO:0004519">
    <property type="term" value="F:endonuclease activity"/>
    <property type="evidence" value="ECO:0007669"/>
    <property type="project" value="UniProtKB-KW"/>
</dbReference>
<dbReference type="InterPro" id="IPR051399">
    <property type="entry name" value="RNA-guided_DNA_endo/Transpos"/>
</dbReference>
<evidence type="ECO:0000256" key="3">
    <source>
        <dbReference type="ARBA" id="ARBA00022578"/>
    </source>
</evidence>
<comment type="similarity">
    <text evidence="2">In the N-terminal section; belongs to the transposase 2 family.</text>
</comment>
<reference evidence="11 12" key="1">
    <citation type="submission" date="2024-07" db="EMBL/GenBank/DDBJ databases">
        <authorList>
            <person name="Tripathy S."/>
        </authorList>
    </citation>
    <scope>NUCLEOTIDE SEQUENCE [LARGE SCALE GENOMIC DNA]</scope>
    <source>
        <strain evidence="11 12">VB-61278_2</strain>
    </source>
</reference>
<keyword evidence="4" id="KW-0479">Metal-binding</keyword>
<evidence type="ECO:0000259" key="9">
    <source>
        <dbReference type="Pfam" id="PF07282"/>
    </source>
</evidence>
<dbReference type="InterPro" id="IPR021027">
    <property type="entry name" value="Transposase_put_HTH"/>
</dbReference>
<keyword evidence="11" id="KW-0255">Endonuclease</keyword>
<dbReference type="Pfam" id="PF07282">
    <property type="entry name" value="Cas12f1-like_TNB"/>
    <property type="match status" value="1"/>
</dbReference>
<keyword evidence="6" id="KW-0238">DNA-binding</keyword>
<keyword evidence="12" id="KW-1185">Reference proteome</keyword>
<dbReference type="RefSeq" id="WP_237265918.1">
    <property type="nucleotide sequence ID" value="NZ_JBFQGM010000003.1"/>
</dbReference>
<evidence type="ECO:0000259" key="10">
    <source>
        <dbReference type="Pfam" id="PF12323"/>
    </source>
</evidence>